<evidence type="ECO:0000313" key="5">
    <source>
        <dbReference type="Proteomes" id="UP001374535"/>
    </source>
</evidence>
<dbReference type="AlphaFoldDB" id="A0AAQ3NA74"/>
<feature type="domain" description="Root UVB sensitive protein C-terminal" evidence="3">
    <location>
        <begin position="309"/>
        <end position="438"/>
    </location>
</feature>
<organism evidence="4 5">
    <name type="scientific">Vigna mungo</name>
    <name type="common">Black gram</name>
    <name type="synonym">Phaseolus mungo</name>
    <dbReference type="NCBI Taxonomy" id="3915"/>
    <lineage>
        <taxon>Eukaryota</taxon>
        <taxon>Viridiplantae</taxon>
        <taxon>Streptophyta</taxon>
        <taxon>Embryophyta</taxon>
        <taxon>Tracheophyta</taxon>
        <taxon>Spermatophyta</taxon>
        <taxon>Magnoliopsida</taxon>
        <taxon>eudicotyledons</taxon>
        <taxon>Gunneridae</taxon>
        <taxon>Pentapetalae</taxon>
        <taxon>rosids</taxon>
        <taxon>fabids</taxon>
        <taxon>Fabales</taxon>
        <taxon>Fabaceae</taxon>
        <taxon>Papilionoideae</taxon>
        <taxon>50 kb inversion clade</taxon>
        <taxon>NPAAA clade</taxon>
        <taxon>indigoferoid/millettioid clade</taxon>
        <taxon>Phaseoleae</taxon>
        <taxon>Vigna</taxon>
    </lineage>
</organism>
<sequence length="447" mass="49371">MAKHFGDSVNIAAEDFWGCRRSNSLILHGYGEKKEGEASLSWFETSDSVCRRHQFEPDGRLSVVIVGDSRPFYQRVVGAFMNKFYPSGYPYSVNEGYLRYTQFRALQHVTRAALSVLSTQSLLFAAGLRPTPAQATAVSWILKDGMQHVGKVICSNWGARMDSEPKRWRLLADVLYDIGIGLEVLSPLCPHLFLEVAGLGNFAKGIAVVAARATRLPIYSSFAKEGNLSDLFAKGEAFSTLFSVIGIGVGIQLASTICASMQGKLVAGPLLSIIHLYSVSEEMRAIPINTLNPRRTAMVVDDFLKAGVVSSPSDLRYRENLLFNLQLKEDTGNVKVGKAMHKTIKPSRLLELKQVFNEEKFLLNLGNKGVDMVLEQDASGEDALRGWLVAAYAAQVVSSSRHELSASVMHEAYHKMNGVFPIFLKELQNKGWHTDRFLDGTGSRFAL</sequence>
<dbReference type="GO" id="GO:0010224">
    <property type="term" value="P:response to UV-B"/>
    <property type="evidence" value="ECO:0007669"/>
    <property type="project" value="TreeGrafter"/>
</dbReference>
<dbReference type="PANTHER" id="PTHR12770">
    <property type="entry name" value="RUS1 FAMILY PROTEIN C16ORF58"/>
    <property type="match status" value="1"/>
</dbReference>
<evidence type="ECO:0000259" key="3">
    <source>
        <dbReference type="Pfam" id="PF24160"/>
    </source>
</evidence>
<accession>A0AAQ3NA74</accession>
<keyword evidence="5" id="KW-1185">Reference proteome</keyword>
<feature type="domain" description="Protein root UVB sensitive/RUS" evidence="2">
    <location>
        <begin position="74"/>
        <end position="306"/>
    </location>
</feature>
<dbReference type="InterPro" id="IPR055412">
    <property type="entry name" value="UVB_sens_C"/>
</dbReference>
<dbReference type="PANTHER" id="PTHR12770:SF5">
    <property type="entry name" value="PROTEIN ROOT UVB SENSITIVE 2, CHLOROPLASTIC"/>
    <property type="match status" value="1"/>
</dbReference>
<gene>
    <name evidence="4" type="ORF">V8G54_019216</name>
</gene>
<dbReference type="InterPro" id="IPR054549">
    <property type="entry name" value="UVB_sens_RUS_dom"/>
</dbReference>
<evidence type="ECO:0008006" key="6">
    <source>
        <dbReference type="Google" id="ProtNLM"/>
    </source>
</evidence>
<proteinExistence type="inferred from homology"/>
<evidence type="ECO:0000256" key="1">
    <source>
        <dbReference type="ARBA" id="ARBA00007558"/>
    </source>
</evidence>
<evidence type="ECO:0000259" key="2">
    <source>
        <dbReference type="Pfam" id="PF04884"/>
    </source>
</evidence>
<evidence type="ECO:0000313" key="4">
    <source>
        <dbReference type="EMBL" id="WVZ05870.1"/>
    </source>
</evidence>
<protein>
    <recommendedName>
        <fullName evidence="6">Protein root UVB sensitive 2, chloroplastic</fullName>
    </recommendedName>
</protein>
<dbReference type="Pfam" id="PF24160">
    <property type="entry name" value="UVB_sens_C"/>
    <property type="match status" value="1"/>
</dbReference>
<dbReference type="Proteomes" id="UP001374535">
    <property type="component" value="Chromosome 6"/>
</dbReference>
<dbReference type="GO" id="GO:0009926">
    <property type="term" value="P:auxin polar transport"/>
    <property type="evidence" value="ECO:0007669"/>
    <property type="project" value="TreeGrafter"/>
</dbReference>
<name>A0AAQ3NA74_VIGMU</name>
<comment type="similarity">
    <text evidence="1">Belongs to the RUS1 family.</text>
</comment>
<dbReference type="EMBL" id="CP144695">
    <property type="protein sequence ID" value="WVZ05870.1"/>
    <property type="molecule type" value="Genomic_DNA"/>
</dbReference>
<reference evidence="4 5" key="1">
    <citation type="journal article" date="2023" name="Life. Sci Alliance">
        <title>Evolutionary insights into 3D genome organization and epigenetic landscape of Vigna mungo.</title>
        <authorList>
            <person name="Junaid A."/>
            <person name="Singh B."/>
            <person name="Bhatia S."/>
        </authorList>
    </citation>
    <scope>NUCLEOTIDE SEQUENCE [LARGE SCALE GENOMIC DNA]</scope>
    <source>
        <strain evidence="4">Urdbean</strain>
    </source>
</reference>
<dbReference type="Pfam" id="PF04884">
    <property type="entry name" value="UVB_sens_prot"/>
    <property type="match status" value="1"/>
</dbReference>
<dbReference type="InterPro" id="IPR006968">
    <property type="entry name" value="RUS_fam"/>
</dbReference>
<dbReference type="GO" id="GO:0009941">
    <property type="term" value="C:chloroplast envelope"/>
    <property type="evidence" value="ECO:0007669"/>
    <property type="project" value="TreeGrafter"/>
</dbReference>